<gene>
    <name evidence="4" type="ORF">D4739_03835</name>
</gene>
<evidence type="ECO:0000256" key="2">
    <source>
        <dbReference type="SAM" id="Phobius"/>
    </source>
</evidence>
<protein>
    <submittedName>
        <fullName evidence="4">Thioredoxin</fullName>
    </submittedName>
</protein>
<organism evidence="4 5">
    <name type="scientific">Nocardioides cavernaquae</name>
    <dbReference type="NCBI Taxonomy" id="2321396"/>
    <lineage>
        <taxon>Bacteria</taxon>
        <taxon>Bacillati</taxon>
        <taxon>Actinomycetota</taxon>
        <taxon>Actinomycetes</taxon>
        <taxon>Propionibacteriales</taxon>
        <taxon>Nocardioidaceae</taxon>
        <taxon>Nocardioides</taxon>
    </lineage>
</organism>
<dbReference type="InterPro" id="IPR013766">
    <property type="entry name" value="Thioredoxin_domain"/>
</dbReference>
<evidence type="ECO:0000259" key="3">
    <source>
        <dbReference type="PROSITE" id="PS51352"/>
    </source>
</evidence>
<comment type="caution">
    <text evidence="4">The sequence shown here is derived from an EMBL/GenBank/DDBJ whole genome shotgun (WGS) entry which is preliminary data.</text>
</comment>
<dbReference type="PROSITE" id="PS51352">
    <property type="entry name" value="THIOREDOXIN_2"/>
    <property type="match status" value="1"/>
</dbReference>
<dbReference type="EMBL" id="QYRP01000002">
    <property type="protein sequence ID" value="RJS45437.1"/>
    <property type="molecule type" value="Genomic_DNA"/>
</dbReference>
<proteinExistence type="predicted"/>
<dbReference type="Pfam" id="PF00085">
    <property type="entry name" value="Thioredoxin"/>
    <property type="match status" value="1"/>
</dbReference>
<dbReference type="Gene3D" id="3.40.30.10">
    <property type="entry name" value="Glutaredoxin"/>
    <property type="match status" value="1"/>
</dbReference>
<evidence type="ECO:0000313" key="5">
    <source>
        <dbReference type="Proteomes" id="UP000276542"/>
    </source>
</evidence>
<dbReference type="RefSeq" id="WP_120059337.1">
    <property type="nucleotide sequence ID" value="NZ_QYRP01000002.1"/>
</dbReference>
<keyword evidence="5" id="KW-1185">Reference proteome</keyword>
<feature type="transmembrane region" description="Helical" evidence="2">
    <location>
        <begin position="6"/>
        <end position="26"/>
    </location>
</feature>
<feature type="domain" description="Thioredoxin" evidence="3">
    <location>
        <begin position="66"/>
        <end position="180"/>
    </location>
</feature>
<evidence type="ECO:0000256" key="1">
    <source>
        <dbReference type="SAM" id="MobiDB-lite"/>
    </source>
</evidence>
<dbReference type="Proteomes" id="UP000276542">
    <property type="component" value="Unassembled WGS sequence"/>
</dbReference>
<sequence length="181" mass="18929">MTSEPTLTGLIVLIAAVVVAVVFGTYRLISDGRFSGTHAIRHAERHAARGRHDAAHPDSHAAHPDGTPPAGTPASRADPLLGGTEWADQIGERATLVQFSTAFCAPCRVARRTLGEVAAVVPGVVHIEIDAEHHLDLVRRLGIMRTPTTVVLDGAGHEVQRASGAPSKAQVITALDAALAD</sequence>
<dbReference type="InterPro" id="IPR036249">
    <property type="entry name" value="Thioredoxin-like_sf"/>
</dbReference>
<dbReference type="AlphaFoldDB" id="A0A3A5HBT4"/>
<accession>A0A3A5HBT4</accession>
<reference evidence="5" key="1">
    <citation type="submission" date="2018-09" db="EMBL/GenBank/DDBJ databases">
        <authorList>
            <person name="Zhu H."/>
        </authorList>
    </citation>
    <scope>NUCLEOTIDE SEQUENCE [LARGE SCALE GENOMIC DNA]</scope>
    <source>
        <strain evidence="5">K1W22B-1</strain>
    </source>
</reference>
<feature type="region of interest" description="Disordered" evidence="1">
    <location>
        <begin position="43"/>
        <end position="79"/>
    </location>
</feature>
<dbReference type="SUPFAM" id="SSF52833">
    <property type="entry name" value="Thioredoxin-like"/>
    <property type="match status" value="1"/>
</dbReference>
<keyword evidence="2" id="KW-0472">Membrane</keyword>
<feature type="compositionally biased region" description="Basic and acidic residues" evidence="1">
    <location>
        <begin position="43"/>
        <end position="63"/>
    </location>
</feature>
<dbReference type="OrthoDB" id="1495530at2"/>
<keyword evidence="2" id="KW-0812">Transmembrane</keyword>
<evidence type="ECO:0000313" key="4">
    <source>
        <dbReference type="EMBL" id="RJS45437.1"/>
    </source>
</evidence>
<keyword evidence="2" id="KW-1133">Transmembrane helix</keyword>
<dbReference type="CDD" id="cd02947">
    <property type="entry name" value="TRX_family"/>
    <property type="match status" value="1"/>
</dbReference>
<name>A0A3A5HBT4_9ACTN</name>